<dbReference type="GO" id="GO:0003700">
    <property type="term" value="F:DNA-binding transcription factor activity"/>
    <property type="evidence" value="ECO:0007669"/>
    <property type="project" value="TreeGrafter"/>
</dbReference>
<accession>A0A6C2CBA8</accession>
<keyword evidence="3" id="KW-0804">Transcription</keyword>
<dbReference type="PANTHER" id="PTHR30055:SF240">
    <property type="entry name" value="HTH-TYPE TRANSCRIPTIONAL REGULATOR ACRR"/>
    <property type="match status" value="1"/>
</dbReference>
<sequence>MGGLVVRRTKNEALVTREKILDAAEWCYRTYGVSRTTMVLIAARADCTRGAIYWHFSKPLNIFQAVLDRGRIPLLERLRDVSLASPPVMPRLRQCLYQCLCDIQDNERVRNVLEILAFRYDFAGDTLLFRELQQYEAERMMILLRHIFADAKKAGELRDLCPASCASLVGFALVGAVRLYLMGPVEADSMQEARGALDLAFELVQADGYRSGFVG</sequence>
<proteinExistence type="predicted"/>
<name>A0A6C2CBA8_9RHOO</name>
<dbReference type="AlphaFoldDB" id="A0A6C2CBA8"/>
<reference evidence="6 7" key="1">
    <citation type="submission" date="2019-01" db="EMBL/GenBank/DDBJ databases">
        <title>Zoogloea oleivorans genome sequencing and assembly.</title>
        <authorList>
            <person name="Tancsics A."/>
            <person name="Farkas M."/>
            <person name="Kriszt B."/>
            <person name="Maroti G."/>
            <person name="Horvath B."/>
        </authorList>
    </citation>
    <scope>NUCLEOTIDE SEQUENCE [LARGE SCALE GENOMIC DNA]</scope>
    <source>
        <strain evidence="6 7">Buc</strain>
    </source>
</reference>
<dbReference type="OrthoDB" id="5816932at2"/>
<evidence type="ECO:0000313" key="6">
    <source>
        <dbReference type="EMBL" id="TYC50643.1"/>
    </source>
</evidence>
<dbReference type="InterPro" id="IPR036271">
    <property type="entry name" value="Tet_transcr_reg_TetR-rel_C_sf"/>
</dbReference>
<feature type="domain" description="HTH tetR-type" evidence="5">
    <location>
        <begin position="14"/>
        <end position="74"/>
    </location>
</feature>
<evidence type="ECO:0000256" key="3">
    <source>
        <dbReference type="ARBA" id="ARBA00023163"/>
    </source>
</evidence>
<dbReference type="SUPFAM" id="SSF46689">
    <property type="entry name" value="Homeodomain-like"/>
    <property type="match status" value="1"/>
</dbReference>
<comment type="caution">
    <text evidence="6">The sequence shown here is derived from an EMBL/GenBank/DDBJ whole genome shotgun (WGS) entry which is preliminary data.</text>
</comment>
<dbReference type="Gene3D" id="1.10.357.10">
    <property type="entry name" value="Tetracycline Repressor, domain 2"/>
    <property type="match status" value="1"/>
</dbReference>
<keyword evidence="1" id="KW-0805">Transcription regulation</keyword>
<evidence type="ECO:0000256" key="1">
    <source>
        <dbReference type="ARBA" id="ARBA00023015"/>
    </source>
</evidence>
<protein>
    <submittedName>
        <fullName evidence="6">TetR family transcriptional regulator</fullName>
    </submittedName>
</protein>
<feature type="DNA-binding region" description="H-T-H motif" evidence="4">
    <location>
        <begin position="37"/>
        <end position="56"/>
    </location>
</feature>
<evidence type="ECO:0000256" key="2">
    <source>
        <dbReference type="ARBA" id="ARBA00023125"/>
    </source>
</evidence>
<dbReference type="Proteomes" id="UP000389128">
    <property type="component" value="Unassembled WGS sequence"/>
</dbReference>
<dbReference type="InterPro" id="IPR050109">
    <property type="entry name" value="HTH-type_TetR-like_transc_reg"/>
</dbReference>
<dbReference type="InterPro" id="IPR001647">
    <property type="entry name" value="HTH_TetR"/>
</dbReference>
<dbReference type="InterPro" id="IPR009057">
    <property type="entry name" value="Homeodomain-like_sf"/>
</dbReference>
<keyword evidence="2 4" id="KW-0238">DNA-binding</keyword>
<dbReference type="SUPFAM" id="SSF48498">
    <property type="entry name" value="Tetracyclin repressor-like, C-terminal domain"/>
    <property type="match status" value="1"/>
</dbReference>
<gene>
    <name evidence="6" type="ORF">ETQ85_25185</name>
</gene>
<dbReference type="EMBL" id="SDKK01000052">
    <property type="protein sequence ID" value="TYC50643.1"/>
    <property type="molecule type" value="Genomic_DNA"/>
</dbReference>
<dbReference type="PROSITE" id="PS50977">
    <property type="entry name" value="HTH_TETR_2"/>
    <property type="match status" value="1"/>
</dbReference>
<organism evidence="6 7">
    <name type="scientific">Zoogloea oleivorans</name>
    <dbReference type="NCBI Taxonomy" id="1552750"/>
    <lineage>
        <taxon>Bacteria</taxon>
        <taxon>Pseudomonadati</taxon>
        <taxon>Pseudomonadota</taxon>
        <taxon>Betaproteobacteria</taxon>
        <taxon>Rhodocyclales</taxon>
        <taxon>Zoogloeaceae</taxon>
        <taxon>Zoogloea</taxon>
    </lineage>
</organism>
<evidence type="ECO:0000313" key="7">
    <source>
        <dbReference type="Proteomes" id="UP000389128"/>
    </source>
</evidence>
<dbReference type="Pfam" id="PF00440">
    <property type="entry name" value="TetR_N"/>
    <property type="match status" value="1"/>
</dbReference>
<evidence type="ECO:0000256" key="4">
    <source>
        <dbReference type="PROSITE-ProRule" id="PRU00335"/>
    </source>
</evidence>
<evidence type="ECO:0000259" key="5">
    <source>
        <dbReference type="PROSITE" id="PS50977"/>
    </source>
</evidence>
<keyword evidence="7" id="KW-1185">Reference proteome</keyword>
<dbReference type="PANTHER" id="PTHR30055">
    <property type="entry name" value="HTH-TYPE TRANSCRIPTIONAL REGULATOR RUTR"/>
    <property type="match status" value="1"/>
</dbReference>
<dbReference type="GO" id="GO:0000976">
    <property type="term" value="F:transcription cis-regulatory region binding"/>
    <property type="evidence" value="ECO:0007669"/>
    <property type="project" value="TreeGrafter"/>
</dbReference>